<dbReference type="PANTHER" id="PTHR30093">
    <property type="entry name" value="GENERAL SECRETION PATHWAY PROTEIN G"/>
    <property type="match status" value="1"/>
</dbReference>
<gene>
    <name evidence="7" type="ORF">A2242_04675</name>
</gene>
<keyword evidence="5 6" id="KW-0472">Membrane</keyword>
<dbReference type="AlphaFoldDB" id="A0A1F5SPY5"/>
<name>A0A1F5SPY5_9BACT</name>
<dbReference type="STRING" id="1797995.A2242_04675"/>
<evidence type="ECO:0000256" key="2">
    <source>
        <dbReference type="ARBA" id="ARBA00022481"/>
    </source>
</evidence>
<feature type="transmembrane region" description="Helical" evidence="6">
    <location>
        <begin position="12"/>
        <end position="33"/>
    </location>
</feature>
<evidence type="ECO:0000256" key="4">
    <source>
        <dbReference type="ARBA" id="ARBA00022989"/>
    </source>
</evidence>
<evidence type="ECO:0000256" key="3">
    <source>
        <dbReference type="ARBA" id="ARBA00022692"/>
    </source>
</evidence>
<keyword evidence="2" id="KW-0488">Methylation</keyword>
<dbReference type="InterPro" id="IPR012902">
    <property type="entry name" value="N_methyl_site"/>
</dbReference>
<organism evidence="7 8">
    <name type="scientific">Candidatus Falkowbacteria bacterium RIFOXYA2_FULL_47_9</name>
    <dbReference type="NCBI Taxonomy" id="1797995"/>
    <lineage>
        <taxon>Bacteria</taxon>
        <taxon>Candidatus Falkowiibacteriota</taxon>
    </lineage>
</organism>
<evidence type="ECO:0000313" key="7">
    <source>
        <dbReference type="EMBL" id="OGF28606.1"/>
    </source>
</evidence>
<comment type="caution">
    <text evidence="7">The sequence shown here is derived from an EMBL/GenBank/DDBJ whole genome shotgun (WGS) entry which is preliminary data.</text>
</comment>
<evidence type="ECO:0000313" key="8">
    <source>
        <dbReference type="Proteomes" id="UP000178925"/>
    </source>
</evidence>
<comment type="subcellular location">
    <subcellularLocation>
        <location evidence="1">Membrane</location>
        <topology evidence="1">Single-pass membrane protein</topology>
    </subcellularLocation>
</comment>
<evidence type="ECO:0000256" key="5">
    <source>
        <dbReference type="ARBA" id="ARBA00023136"/>
    </source>
</evidence>
<keyword evidence="3 6" id="KW-0812">Transmembrane</keyword>
<dbReference type="GO" id="GO:0016020">
    <property type="term" value="C:membrane"/>
    <property type="evidence" value="ECO:0007669"/>
    <property type="project" value="UniProtKB-SubCell"/>
</dbReference>
<evidence type="ECO:0008006" key="9">
    <source>
        <dbReference type="Google" id="ProtNLM"/>
    </source>
</evidence>
<dbReference type="InterPro" id="IPR045584">
    <property type="entry name" value="Pilin-like"/>
</dbReference>
<dbReference type="PROSITE" id="PS00409">
    <property type="entry name" value="PROKAR_NTER_METHYL"/>
    <property type="match status" value="1"/>
</dbReference>
<dbReference type="EMBL" id="MFGC01000008">
    <property type="protein sequence ID" value="OGF28606.1"/>
    <property type="molecule type" value="Genomic_DNA"/>
</dbReference>
<dbReference type="PANTHER" id="PTHR30093:SF44">
    <property type="entry name" value="TYPE II SECRETION SYSTEM CORE PROTEIN G"/>
    <property type="match status" value="1"/>
</dbReference>
<evidence type="ECO:0000256" key="1">
    <source>
        <dbReference type="ARBA" id="ARBA00004167"/>
    </source>
</evidence>
<dbReference type="Gene3D" id="3.30.700.10">
    <property type="entry name" value="Glycoprotein, Type 4 Pilin"/>
    <property type="match status" value="1"/>
</dbReference>
<dbReference type="Pfam" id="PF07963">
    <property type="entry name" value="N_methyl"/>
    <property type="match status" value="1"/>
</dbReference>
<evidence type="ECO:0000256" key="6">
    <source>
        <dbReference type="SAM" id="Phobius"/>
    </source>
</evidence>
<dbReference type="NCBIfam" id="TIGR02532">
    <property type="entry name" value="IV_pilin_GFxxxE"/>
    <property type="match status" value="1"/>
</dbReference>
<sequence>MHITNYKGFTLIELLVVISIIGILSSLVVVSLNDARAKARDARRLSDIRQMANVFAIEATQGADVAEITGCSATTVEKNTRSCTGPGNVAEFNRFSDPSIPTPDDNNTLCRPASSGVCEYSLAIGSTNVENALILFYLETDIAGLNSGLHSIDPDGVVN</sequence>
<dbReference type="Proteomes" id="UP000178925">
    <property type="component" value="Unassembled WGS sequence"/>
</dbReference>
<dbReference type="SUPFAM" id="SSF54523">
    <property type="entry name" value="Pili subunits"/>
    <property type="match status" value="1"/>
</dbReference>
<accession>A0A1F5SPY5</accession>
<protein>
    <recommendedName>
        <fullName evidence="9">Type II secretion system protein GspG C-terminal domain-containing protein</fullName>
    </recommendedName>
</protein>
<proteinExistence type="predicted"/>
<keyword evidence="4 6" id="KW-1133">Transmembrane helix</keyword>
<reference evidence="7 8" key="1">
    <citation type="journal article" date="2016" name="Nat. Commun.">
        <title>Thousands of microbial genomes shed light on interconnected biogeochemical processes in an aquifer system.</title>
        <authorList>
            <person name="Anantharaman K."/>
            <person name="Brown C.T."/>
            <person name="Hug L.A."/>
            <person name="Sharon I."/>
            <person name="Castelle C.J."/>
            <person name="Probst A.J."/>
            <person name="Thomas B.C."/>
            <person name="Singh A."/>
            <person name="Wilkins M.J."/>
            <person name="Karaoz U."/>
            <person name="Brodie E.L."/>
            <person name="Williams K.H."/>
            <person name="Hubbard S.S."/>
            <person name="Banfield J.F."/>
        </authorList>
    </citation>
    <scope>NUCLEOTIDE SEQUENCE [LARGE SCALE GENOMIC DNA]</scope>
</reference>